<comment type="cofactor">
    <cofactor evidence="1">
        <name>Zn(2+)</name>
        <dbReference type="ChEBI" id="CHEBI:29105"/>
    </cofactor>
    <text evidence="1">Binds 1 zinc ion per subunit.</text>
</comment>
<feature type="binding site" evidence="2">
    <location>
        <position position="89"/>
    </location>
    <ligand>
        <name>Fe cation</name>
        <dbReference type="ChEBI" id="CHEBI:24875"/>
    </ligand>
</feature>
<dbReference type="PANTHER" id="PTHR33202">
    <property type="entry name" value="ZINC UPTAKE REGULATION PROTEIN"/>
    <property type="match status" value="1"/>
</dbReference>
<dbReference type="SUPFAM" id="SSF46785">
    <property type="entry name" value="Winged helix' DNA-binding domain"/>
    <property type="match status" value="1"/>
</dbReference>
<comment type="caution">
    <text evidence="3">The sequence shown here is derived from an EMBL/GenBank/DDBJ whole genome shotgun (WGS) entry which is preliminary data.</text>
</comment>
<keyword evidence="1" id="KW-0479">Metal-binding</keyword>
<dbReference type="GO" id="GO:0000976">
    <property type="term" value="F:transcription cis-regulatory region binding"/>
    <property type="evidence" value="ECO:0007669"/>
    <property type="project" value="TreeGrafter"/>
</dbReference>
<evidence type="ECO:0000313" key="3">
    <source>
        <dbReference type="EMBL" id="MVN22441.1"/>
    </source>
</evidence>
<feature type="binding site" evidence="1">
    <location>
        <position position="134"/>
    </location>
    <ligand>
        <name>Zn(2+)</name>
        <dbReference type="ChEBI" id="CHEBI:29105"/>
    </ligand>
</feature>
<organism evidence="3 4">
    <name type="scientific">Mucilaginibacter arboris</name>
    <dbReference type="NCBI Taxonomy" id="2682090"/>
    <lineage>
        <taxon>Bacteria</taxon>
        <taxon>Pseudomonadati</taxon>
        <taxon>Bacteroidota</taxon>
        <taxon>Sphingobacteriia</taxon>
        <taxon>Sphingobacteriales</taxon>
        <taxon>Sphingobacteriaceae</taxon>
        <taxon>Mucilaginibacter</taxon>
    </lineage>
</organism>
<dbReference type="AlphaFoldDB" id="A0A7K1SYQ7"/>
<protein>
    <submittedName>
        <fullName evidence="3">Transcriptional repressor</fullName>
    </submittedName>
</protein>
<reference evidence="3 4" key="1">
    <citation type="submission" date="2019-12" db="EMBL/GenBank/DDBJ databases">
        <title>Mucilaginibacter sp. HMF7410 genome sequencing and assembly.</title>
        <authorList>
            <person name="Kang H."/>
            <person name="Cha I."/>
            <person name="Kim H."/>
            <person name="Joh K."/>
        </authorList>
    </citation>
    <scope>NUCLEOTIDE SEQUENCE [LARGE SCALE GENOMIC DNA]</scope>
    <source>
        <strain evidence="3 4">HMF7410</strain>
    </source>
</reference>
<evidence type="ECO:0000256" key="2">
    <source>
        <dbReference type="PIRSR" id="PIRSR602481-2"/>
    </source>
</evidence>
<dbReference type="Gene3D" id="1.10.10.10">
    <property type="entry name" value="Winged helix-like DNA-binding domain superfamily/Winged helix DNA-binding domain"/>
    <property type="match status" value="1"/>
</dbReference>
<dbReference type="GO" id="GO:0045892">
    <property type="term" value="P:negative regulation of DNA-templated transcription"/>
    <property type="evidence" value="ECO:0007669"/>
    <property type="project" value="TreeGrafter"/>
</dbReference>
<accession>A0A7K1SYQ7</accession>
<keyword evidence="4" id="KW-1185">Reference proteome</keyword>
<feature type="binding site" evidence="1">
    <location>
        <position position="98"/>
    </location>
    <ligand>
        <name>Zn(2+)</name>
        <dbReference type="ChEBI" id="CHEBI:29105"/>
    </ligand>
</feature>
<dbReference type="EMBL" id="WPIK01000011">
    <property type="protein sequence ID" value="MVN22441.1"/>
    <property type="molecule type" value="Genomic_DNA"/>
</dbReference>
<dbReference type="GO" id="GO:0003700">
    <property type="term" value="F:DNA-binding transcription factor activity"/>
    <property type="evidence" value="ECO:0007669"/>
    <property type="project" value="InterPro"/>
</dbReference>
<dbReference type="InterPro" id="IPR036388">
    <property type="entry name" value="WH-like_DNA-bd_sf"/>
</dbReference>
<comment type="cofactor">
    <cofactor evidence="2">
        <name>Mn(2+)</name>
        <dbReference type="ChEBI" id="CHEBI:29035"/>
    </cofactor>
    <cofactor evidence="2">
        <name>Fe(2+)</name>
        <dbReference type="ChEBI" id="CHEBI:29033"/>
    </cofactor>
    <text evidence="2">Binds 1 Mn(2+) or Fe(2+) ion per subunit.</text>
</comment>
<evidence type="ECO:0000256" key="1">
    <source>
        <dbReference type="PIRSR" id="PIRSR602481-1"/>
    </source>
</evidence>
<feature type="binding site" evidence="1">
    <location>
        <position position="101"/>
    </location>
    <ligand>
        <name>Zn(2+)</name>
        <dbReference type="ChEBI" id="CHEBI:29105"/>
    </ligand>
</feature>
<keyword evidence="2" id="KW-0408">Iron</keyword>
<dbReference type="PANTHER" id="PTHR33202:SF22">
    <property type="entry name" value="HYDROGEN PEROXIDE SENSITIVE REPRESSOR"/>
    <property type="match status" value="1"/>
</dbReference>
<dbReference type="InterPro" id="IPR036390">
    <property type="entry name" value="WH_DNA-bd_sf"/>
</dbReference>
<feature type="binding site" evidence="2">
    <location>
        <position position="91"/>
    </location>
    <ligand>
        <name>Fe cation</name>
        <dbReference type="ChEBI" id="CHEBI:24875"/>
    </ligand>
</feature>
<sequence length="139" mass="15299">MITAETEQKLIGKNINPTSMRLLVLDLLLKQNSAISLSDIEKGLETADRITIYRTLKTFEENGLAHAIDDGTGSPKYALCLEECDANKHHDLHVHFYCTVCKETFCLPNSKIPAISLPAGFSSAELNLVVKGVCNKCPH</sequence>
<gene>
    <name evidence="3" type="ORF">GO621_12955</name>
</gene>
<name>A0A7K1SYQ7_9SPHI</name>
<dbReference type="Pfam" id="PF01475">
    <property type="entry name" value="FUR"/>
    <property type="match status" value="1"/>
</dbReference>
<feature type="binding site" evidence="1">
    <location>
        <position position="137"/>
    </location>
    <ligand>
        <name>Zn(2+)</name>
        <dbReference type="ChEBI" id="CHEBI:29105"/>
    </ligand>
</feature>
<evidence type="ECO:0000313" key="4">
    <source>
        <dbReference type="Proteomes" id="UP000462014"/>
    </source>
</evidence>
<dbReference type="Proteomes" id="UP000462014">
    <property type="component" value="Unassembled WGS sequence"/>
</dbReference>
<dbReference type="RefSeq" id="WP_157567693.1">
    <property type="nucleotide sequence ID" value="NZ_WPIK01000011.1"/>
</dbReference>
<dbReference type="GO" id="GO:1900376">
    <property type="term" value="P:regulation of secondary metabolite biosynthetic process"/>
    <property type="evidence" value="ECO:0007669"/>
    <property type="project" value="TreeGrafter"/>
</dbReference>
<keyword evidence="1" id="KW-0862">Zinc</keyword>
<dbReference type="InterPro" id="IPR002481">
    <property type="entry name" value="FUR"/>
</dbReference>
<proteinExistence type="predicted"/>
<dbReference type="GO" id="GO:0008270">
    <property type="term" value="F:zinc ion binding"/>
    <property type="evidence" value="ECO:0007669"/>
    <property type="project" value="TreeGrafter"/>
</dbReference>